<name>A0A9X2YG08_9MYCO</name>
<dbReference type="RefSeq" id="WP_043410141.1">
    <property type="nucleotide sequence ID" value="NZ_CP092427.2"/>
</dbReference>
<reference evidence="3" key="2">
    <citation type="journal article" date="2022" name="BMC Genomics">
        <title>Comparative genome analysis of mycobacteria focusing on tRNA and non-coding RNA.</title>
        <authorList>
            <person name="Behra P.R.K."/>
            <person name="Pettersson B.M.F."/>
            <person name="Ramesh M."/>
            <person name="Das S."/>
            <person name="Dasgupta S."/>
            <person name="Kirsebom L.A."/>
        </authorList>
    </citation>
    <scope>NUCLEOTIDE SEQUENCE</scope>
    <source>
        <strain evidence="3">DSM 45406</strain>
    </source>
</reference>
<keyword evidence="4" id="KW-0255">Endonuclease</keyword>
<feature type="region of interest" description="Disordered" evidence="1">
    <location>
        <begin position="267"/>
        <end position="315"/>
    </location>
</feature>
<dbReference type="InterPro" id="IPR003615">
    <property type="entry name" value="HNH_nuc"/>
</dbReference>
<keyword evidence="5" id="KW-1185">Reference proteome</keyword>
<sequence length="551" mass="59432">MFDRLVSGTNTPGERVRAYARVENAACAARLSAMADLLEQAYAASGSAEREQWRCDNWSSVCAQIGAAQTLTSGMVNALLTNAVILRDRLPKVCAVFAEGLITYLLVRTICQRTALLQDPAALRAIDAELAAQLRNWGAKSLSQTDADIDALVLRHDPYAVRRAEEAVHTTGVTVHTDGATGVAHVDATVNATDGAAFDRRATMLARTVCDRDPRTLDQRRAAALGAMGFGWDRLPCMCEEPDCDAAARPAVGGVVIHVIARQDVLGDAGNRATEDPTPDPDPGAGPQTPPEPERAPEPEPEAETPTPAPRTGDLTAQRRALAGTSPRRLSKPLREYTLTQLITELNADPGEFSPASPGIVIGGPVLPAAVVAQLALSATVKTLVHPGQAPPEPRYRPSRALADFVRARDLTCRHPGCTRPIDDLDHTIPYPWGPTCASNLAGYCRQHHLVKTFWPGWSTVQYPDGAIVFTDPDGQTSTSYPGSRALFPELSEPTAPVPVCGTPPPKHSAGLTMPRRRITRAEARRQRIDAERQRNAPWVKQYLRDSIPPF</sequence>
<reference evidence="3" key="1">
    <citation type="submission" date="2020-07" db="EMBL/GenBank/DDBJ databases">
        <authorList>
            <person name="Pettersson B.M.F."/>
            <person name="Behra P.R.K."/>
            <person name="Ramesh M."/>
            <person name="Das S."/>
            <person name="Dasgupta S."/>
            <person name="Kirsebom L.A."/>
        </authorList>
    </citation>
    <scope>NUCLEOTIDE SEQUENCE</scope>
    <source>
        <strain evidence="3">DSM 45406</strain>
    </source>
</reference>
<evidence type="ECO:0000313" key="3">
    <source>
        <dbReference type="EMBL" id="MCV7073267.1"/>
    </source>
</evidence>
<keyword evidence="4" id="KW-0378">Hydrolase</keyword>
<feature type="compositionally biased region" description="Pro residues" evidence="1">
    <location>
        <begin position="280"/>
        <end position="291"/>
    </location>
</feature>
<reference evidence="4" key="3">
    <citation type="submission" date="2022-08" db="EMBL/GenBank/DDBJ databases">
        <title>Whole genome sequencing of non-tuberculosis mycobacteria type-strains.</title>
        <authorList>
            <person name="Igarashi Y."/>
            <person name="Osugi A."/>
            <person name="Mitarai S."/>
        </authorList>
    </citation>
    <scope>NUCLEOTIDE SEQUENCE</scope>
    <source>
        <strain evidence="4">JCM 16372</strain>
    </source>
</reference>
<dbReference type="Proteomes" id="UP001140272">
    <property type="component" value="Unassembled WGS sequence"/>
</dbReference>
<evidence type="ECO:0000259" key="2">
    <source>
        <dbReference type="SMART" id="SM00507"/>
    </source>
</evidence>
<dbReference type="GO" id="GO:0004519">
    <property type="term" value="F:endonuclease activity"/>
    <property type="evidence" value="ECO:0007669"/>
    <property type="project" value="UniProtKB-KW"/>
</dbReference>
<proteinExistence type="predicted"/>
<protein>
    <submittedName>
        <fullName evidence="3">DUF222 domain-containing protein</fullName>
    </submittedName>
    <submittedName>
        <fullName evidence="4">HNH endonuclease</fullName>
    </submittedName>
</protein>
<dbReference type="Pfam" id="PF02720">
    <property type="entry name" value="DUF222"/>
    <property type="match status" value="2"/>
</dbReference>
<dbReference type="Proteomes" id="UP001055159">
    <property type="component" value="Chromosome"/>
</dbReference>
<evidence type="ECO:0000313" key="6">
    <source>
        <dbReference type="Proteomes" id="UP001140272"/>
    </source>
</evidence>
<evidence type="ECO:0000256" key="1">
    <source>
        <dbReference type="SAM" id="MobiDB-lite"/>
    </source>
</evidence>
<feature type="domain" description="HNH nuclease" evidence="2">
    <location>
        <begin position="401"/>
        <end position="450"/>
    </location>
</feature>
<organism evidence="3 6">
    <name type="scientific">Mycolicibacterium rufum</name>
    <dbReference type="NCBI Taxonomy" id="318424"/>
    <lineage>
        <taxon>Bacteria</taxon>
        <taxon>Bacillati</taxon>
        <taxon>Actinomycetota</taxon>
        <taxon>Actinomycetes</taxon>
        <taxon>Mycobacteriales</taxon>
        <taxon>Mycobacteriaceae</taxon>
        <taxon>Mycolicibacterium</taxon>
    </lineage>
</organism>
<keyword evidence="4" id="KW-0540">Nuclease</keyword>
<evidence type="ECO:0000313" key="4">
    <source>
        <dbReference type="EMBL" id="ULP34881.1"/>
    </source>
</evidence>
<dbReference type="AlphaFoldDB" id="A0A9X2YG08"/>
<dbReference type="EMBL" id="CP092427">
    <property type="protein sequence ID" value="ULP34881.1"/>
    <property type="molecule type" value="Genomic_DNA"/>
</dbReference>
<accession>A0A9X2YG08</accession>
<gene>
    <name evidence="3" type="ORF">H7H73_26045</name>
    <name evidence="4" type="ORF">MJO55_16275</name>
</gene>
<dbReference type="InterPro" id="IPR003870">
    <property type="entry name" value="DUF222"/>
</dbReference>
<dbReference type="EMBL" id="JACKRN010000843">
    <property type="protein sequence ID" value="MCV7073267.1"/>
    <property type="molecule type" value="Genomic_DNA"/>
</dbReference>
<dbReference type="SMART" id="SM00507">
    <property type="entry name" value="HNHc"/>
    <property type="match status" value="1"/>
</dbReference>
<evidence type="ECO:0000313" key="5">
    <source>
        <dbReference type="Proteomes" id="UP001055159"/>
    </source>
</evidence>
<dbReference type="CDD" id="cd00085">
    <property type="entry name" value="HNHc"/>
    <property type="match status" value="1"/>
</dbReference>